<protein>
    <submittedName>
        <fullName evidence="2">Tetratricopeptide repeat protein 22</fullName>
    </submittedName>
</protein>
<organism evidence="2 3">
    <name type="scientific">Lates japonicus</name>
    <name type="common">Japanese lates</name>
    <dbReference type="NCBI Taxonomy" id="270547"/>
    <lineage>
        <taxon>Eukaryota</taxon>
        <taxon>Metazoa</taxon>
        <taxon>Chordata</taxon>
        <taxon>Craniata</taxon>
        <taxon>Vertebrata</taxon>
        <taxon>Euteleostomi</taxon>
        <taxon>Actinopterygii</taxon>
        <taxon>Neopterygii</taxon>
        <taxon>Teleostei</taxon>
        <taxon>Neoteleostei</taxon>
        <taxon>Acanthomorphata</taxon>
        <taxon>Carangaria</taxon>
        <taxon>Carangaria incertae sedis</taxon>
        <taxon>Centropomidae</taxon>
        <taxon>Lates</taxon>
    </lineage>
</organism>
<name>A0AAD3M9B5_LATJO</name>
<dbReference type="AlphaFoldDB" id="A0AAD3M9B5"/>
<proteinExistence type="predicted"/>
<gene>
    <name evidence="2" type="ORF">AKAME5_002758400</name>
</gene>
<evidence type="ECO:0000313" key="3">
    <source>
        <dbReference type="Proteomes" id="UP001279410"/>
    </source>
</evidence>
<dbReference type="Proteomes" id="UP001279410">
    <property type="component" value="Unassembled WGS sequence"/>
</dbReference>
<comment type="caution">
    <text evidence="2">The sequence shown here is derived from an EMBL/GenBank/DDBJ whole genome shotgun (WGS) entry which is preliminary data.</text>
</comment>
<evidence type="ECO:0000256" key="1">
    <source>
        <dbReference type="SAM" id="MobiDB-lite"/>
    </source>
</evidence>
<sequence length="70" mass="7351">MLQTASTGHELERPGSTDTISPALPPTAGPFLALFMQGGPDPSPAITQLRCVSKAEEKYPKDIVKAGLCL</sequence>
<feature type="region of interest" description="Disordered" evidence="1">
    <location>
        <begin position="1"/>
        <end position="23"/>
    </location>
</feature>
<dbReference type="EMBL" id="BRZM01003569">
    <property type="protein sequence ID" value="GLD49733.1"/>
    <property type="molecule type" value="Genomic_DNA"/>
</dbReference>
<keyword evidence="3" id="KW-1185">Reference proteome</keyword>
<reference evidence="2" key="1">
    <citation type="submission" date="2022-08" db="EMBL/GenBank/DDBJ databases">
        <title>Genome sequencing of akame (Lates japonicus).</title>
        <authorList>
            <person name="Hashiguchi Y."/>
            <person name="Takahashi H."/>
        </authorList>
    </citation>
    <scope>NUCLEOTIDE SEQUENCE</scope>
    <source>
        <strain evidence="2">Kochi</strain>
    </source>
</reference>
<accession>A0AAD3M9B5</accession>
<evidence type="ECO:0000313" key="2">
    <source>
        <dbReference type="EMBL" id="GLD49733.1"/>
    </source>
</evidence>